<sequence length="169" mass="20370">MVLLFMLIVYVNYVMHFQKDVEKIEKNIVNIEQRTLKEEKLFEQRDKFKEINVTKGYTHLFYDGLKYSYSEAMGIFQQDIQLSAKETNCTIVNTQWQDMPKDKERGYEVLSLRLIVSATPENFVKFQKHMRKKPQLFVFNQLNMVKERRKHALRISITLFAYRSKENEK</sequence>
<reference evidence="1" key="1">
    <citation type="submission" date="2020-01" db="EMBL/GenBank/DDBJ databases">
        <authorList>
            <person name="Meier V. D."/>
            <person name="Meier V D."/>
        </authorList>
    </citation>
    <scope>NUCLEOTIDE SEQUENCE</scope>
    <source>
        <strain evidence="1">HLG_WM_MAG_03</strain>
    </source>
</reference>
<gene>
    <name evidence="1" type="ORF">HELGO_WM52020</name>
</gene>
<accession>A0A6S6TJS1</accession>
<dbReference type="AlphaFoldDB" id="A0A6S6TJS1"/>
<protein>
    <submittedName>
        <fullName evidence="1">Uncharacterized protein</fullName>
    </submittedName>
</protein>
<dbReference type="Gene3D" id="3.30.70.60">
    <property type="match status" value="1"/>
</dbReference>
<dbReference type="EMBL" id="CACVAR010000304">
    <property type="protein sequence ID" value="CAA6819604.1"/>
    <property type="molecule type" value="Genomic_DNA"/>
</dbReference>
<proteinExistence type="predicted"/>
<evidence type="ECO:0000313" key="1">
    <source>
        <dbReference type="EMBL" id="CAA6819604.1"/>
    </source>
</evidence>
<organism evidence="1">
    <name type="scientific">uncultured Sulfurovum sp</name>
    <dbReference type="NCBI Taxonomy" id="269237"/>
    <lineage>
        <taxon>Bacteria</taxon>
        <taxon>Pseudomonadati</taxon>
        <taxon>Campylobacterota</taxon>
        <taxon>Epsilonproteobacteria</taxon>
        <taxon>Campylobacterales</taxon>
        <taxon>Sulfurovaceae</taxon>
        <taxon>Sulfurovum</taxon>
        <taxon>environmental samples</taxon>
    </lineage>
</organism>
<dbReference type="InterPro" id="IPR014717">
    <property type="entry name" value="Transl_elong_EF1B/ribsomal_bS6"/>
</dbReference>
<name>A0A6S6TJS1_9BACT</name>